<dbReference type="EMBL" id="DVFK01000113">
    <property type="protein sequence ID" value="HIQ68547.1"/>
    <property type="molecule type" value="Genomic_DNA"/>
</dbReference>
<evidence type="ECO:0000313" key="3">
    <source>
        <dbReference type="Proteomes" id="UP000886796"/>
    </source>
</evidence>
<reference evidence="2" key="1">
    <citation type="submission" date="2020-10" db="EMBL/GenBank/DDBJ databases">
        <authorList>
            <person name="Gilroy R."/>
        </authorList>
    </citation>
    <scope>NUCLEOTIDE SEQUENCE</scope>
    <source>
        <strain evidence="2">13361</strain>
    </source>
</reference>
<evidence type="ECO:0000313" key="2">
    <source>
        <dbReference type="EMBL" id="HIQ68547.1"/>
    </source>
</evidence>
<keyword evidence="1" id="KW-0812">Transmembrane</keyword>
<keyword evidence="1" id="KW-0472">Membrane</keyword>
<evidence type="ECO:0000256" key="1">
    <source>
        <dbReference type="SAM" id="Phobius"/>
    </source>
</evidence>
<organism evidence="2 3">
    <name type="scientific">Candidatus Faecousia excrementigallinarum</name>
    <dbReference type="NCBI Taxonomy" id="2840806"/>
    <lineage>
        <taxon>Bacteria</taxon>
        <taxon>Bacillati</taxon>
        <taxon>Bacillota</taxon>
        <taxon>Clostridia</taxon>
        <taxon>Eubacteriales</taxon>
        <taxon>Oscillospiraceae</taxon>
        <taxon>Faecousia</taxon>
    </lineage>
</organism>
<accession>A0A9D0Z3R9</accession>
<protein>
    <submittedName>
        <fullName evidence="2">Uncharacterized protein</fullName>
    </submittedName>
</protein>
<feature type="transmembrane region" description="Helical" evidence="1">
    <location>
        <begin position="82"/>
        <end position="105"/>
    </location>
</feature>
<gene>
    <name evidence="2" type="ORF">IAB74_08585</name>
</gene>
<feature type="transmembrane region" description="Helical" evidence="1">
    <location>
        <begin position="58"/>
        <end position="76"/>
    </location>
</feature>
<keyword evidence="1" id="KW-1133">Transmembrane helix</keyword>
<proteinExistence type="predicted"/>
<feature type="transmembrane region" description="Helical" evidence="1">
    <location>
        <begin position="5"/>
        <end position="24"/>
    </location>
</feature>
<name>A0A9D0Z3R9_9FIRM</name>
<dbReference type="AlphaFoldDB" id="A0A9D0Z3R9"/>
<dbReference type="Proteomes" id="UP000886796">
    <property type="component" value="Unassembled WGS sequence"/>
</dbReference>
<comment type="caution">
    <text evidence="2">The sequence shown here is derived from an EMBL/GenBank/DDBJ whole genome shotgun (WGS) entry which is preliminary data.</text>
</comment>
<reference evidence="2" key="2">
    <citation type="journal article" date="2021" name="PeerJ">
        <title>Extensive microbial diversity within the chicken gut microbiome revealed by metagenomics and culture.</title>
        <authorList>
            <person name="Gilroy R."/>
            <person name="Ravi A."/>
            <person name="Getino M."/>
            <person name="Pursley I."/>
            <person name="Horton D.L."/>
            <person name="Alikhan N.F."/>
            <person name="Baker D."/>
            <person name="Gharbi K."/>
            <person name="Hall N."/>
            <person name="Watson M."/>
            <person name="Adriaenssens E.M."/>
            <person name="Foster-Nyarko E."/>
            <person name="Jarju S."/>
            <person name="Secka A."/>
            <person name="Antonio M."/>
            <person name="Oren A."/>
            <person name="Chaudhuri R.R."/>
            <person name="La Ragione R."/>
            <person name="Hildebrand F."/>
            <person name="Pallen M.J."/>
        </authorList>
    </citation>
    <scope>NUCLEOTIDE SEQUENCE</scope>
    <source>
        <strain evidence="2">13361</strain>
    </source>
</reference>
<sequence>MKGYWLEGLGVVAQVLLYYLWPMFAGPTDGIAVVLLILLGTLVLSGALGMGSGKKIKFLYPVLAGVLFLPSIPIYYNDSAWIHALWYFAASAFGIAAGSLIRYLFLTLQEKGRK</sequence>
<feature type="transmembrane region" description="Helical" evidence="1">
    <location>
        <begin position="30"/>
        <end position="51"/>
    </location>
</feature>